<dbReference type="Proteomes" id="UP000038045">
    <property type="component" value="Unplaced"/>
</dbReference>
<keyword evidence="1" id="KW-1185">Reference proteome</keyword>
<organism evidence="1 2">
    <name type="scientific">Parastrongyloides trichosuri</name>
    <name type="common">Possum-specific nematode worm</name>
    <dbReference type="NCBI Taxonomy" id="131310"/>
    <lineage>
        <taxon>Eukaryota</taxon>
        <taxon>Metazoa</taxon>
        <taxon>Ecdysozoa</taxon>
        <taxon>Nematoda</taxon>
        <taxon>Chromadorea</taxon>
        <taxon>Rhabditida</taxon>
        <taxon>Tylenchina</taxon>
        <taxon>Panagrolaimomorpha</taxon>
        <taxon>Strongyloidoidea</taxon>
        <taxon>Strongyloididae</taxon>
        <taxon>Parastrongyloides</taxon>
    </lineage>
</organism>
<dbReference type="AlphaFoldDB" id="A0A0N5A5T7"/>
<reference evidence="2" key="1">
    <citation type="submission" date="2017-02" db="UniProtKB">
        <authorList>
            <consortium name="WormBaseParasite"/>
        </authorList>
    </citation>
    <scope>IDENTIFICATION</scope>
</reference>
<dbReference type="WBParaSite" id="PTRK_0001710250.1">
    <property type="protein sequence ID" value="PTRK_0001710250.1"/>
    <property type="gene ID" value="PTRK_0001710250"/>
</dbReference>
<name>A0A0N5A5T7_PARTI</name>
<evidence type="ECO:0000313" key="1">
    <source>
        <dbReference type="Proteomes" id="UP000038045"/>
    </source>
</evidence>
<sequence length="73" mass="8382">MLTTDVDSPEVIECVRQTIIDLKTRMLVSLDDPAQWQDEFGQAIANFGDLLAKGRIQKATFERLCKEKLNKRE</sequence>
<evidence type="ECO:0000313" key="2">
    <source>
        <dbReference type="WBParaSite" id="PTRK_0001710250.1"/>
    </source>
</evidence>
<proteinExistence type="predicted"/>
<accession>A0A0N5A5T7</accession>
<protein>
    <submittedName>
        <fullName evidence="2">VbhA domain-containing protein</fullName>
    </submittedName>
</protein>